<keyword evidence="1" id="KW-0812">Transmembrane</keyword>
<name>A0A368U874_9GAMM</name>
<dbReference type="OrthoDB" id="6119666at2"/>
<feature type="transmembrane region" description="Helical" evidence="1">
    <location>
        <begin position="17"/>
        <end position="36"/>
    </location>
</feature>
<keyword evidence="3" id="KW-1185">Reference proteome</keyword>
<protein>
    <submittedName>
        <fullName evidence="2">Uncharacterized protein</fullName>
    </submittedName>
</protein>
<feature type="transmembrane region" description="Helical" evidence="1">
    <location>
        <begin position="79"/>
        <end position="100"/>
    </location>
</feature>
<evidence type="ECO:0000256" key="1">
    <source>
        <dbReference type="SAM" id="Phobius"/>
    </source>
</evidence>
<keyword evidence="1" id="KW-1133">Transmembrane helix</keyword>
<gene>
    <name evidence="2" type="ORF">DU506_03055</name>
</gene>
<dbReference type="EMBL" id="QPIJ01000003">
    <property type="protein sequence ID" value="RCV93310.1"/>
    <property type="molecule type" value="Genomic_DNA"/>
</dbReference>
<evidence type="ECO:0000313" key="3">
    <source>
        <dbReference type="Proteomes" id="UP000253204"/>
    </source>
</evidence>
<sequence length="111" mass="12550">MTIYGTLIVLMYALAPFVWWLMAGITFLIALHIIAYLRGYQLTQYRCYPALVIAALIGLSSLLWIPWLTHSQLSYIATVFDWVALIGAMVGVFVLAFLALHPLSYLVRERG</sequence>
<feature type="transmembrane region" description="Helical" evidence="1">
    <location>
        <begin position="48"/>
        <end position="67"/>
    </location>
</feature>
<dbReference type="AlphaFoldDB" id="A0A368U874"/>
<dbReference type="Proteomes" id="UP000253204">
    <property type="component" value="Unassembled WGS sequence"/>
</dbReference>
<reference evidence="2 3" key="1">
    <citation type="submission" date="2018-07" db="EMBL/GenBank/DDBJ databases">
        <title>Halomonas rutogse sp. nov., isolated from Lake TangqianCo on Tibetan Plateau.</title>
        <authorList>
            <person name="Lu H."/>
            <person name="Xing P."/>
            <person name="Wu Q."/>
        </authorList>
    </citation>
    <scope>NUCLEOTIDE SEQUENCE [LARGE SCALE GENOMIC DNA]</scope>
    <source>
        <strain evidence="2 3">TQ8S</strain>
    </source>
</reference>
<proteinExistence type="predicted"/>
<keyword evidence="1" id="KW-0472">Membrane</keyword>
<organism evidence="2 3">
    <name type="scientific">Vreelandella rituensis</name>
    <dbReference type="NCBI Taxonomy" id="2282306"/>
    <lineage>
        <taxon>Bacteria</taxon>
        <taxon>Pseudomonadati</taxon>
        <taxon>Pseudomonadota</taxon>
        <taxon>Gammaproteobacteria</taxon>
        <taxon>Oceanospirillales</taxon>
        <taxon>Halomonadaceae</taxon>
        <taxon>Vreelandella</taxon>
    </lineage>
</organism>
<dbReference type="RefSeq" id="WP_114485487.1">
    <property type="nucleotide sequence ID" value="NZ_CBCSHM010000025.1"/>
</dbReference>
<comment type="caution">
    <text evidence="2">The sequence shown here is derived from an EMBL/GenBank/DDBJ whole genome shotgun (WGS) entry which is preliminary data.</text>
</comment>
<accession>A0A368U874</accession>
<evidence type="ECO:0000313" key="2">
    <source>
        <dbReference type="EMBL" id="RCV93310.1"/>
    </source>
</evidence>